<comment type="caution">
    <text evidence="2">The sequence shown here is derived from an EMBL/GenBank/DDBJ whole genome shotgun (WGS) entry which is preliminary data.</text>
</comment>
<evidence type="ECO:0000313" key="3">
    <source>
        <dbReference type="Proteomes" id="UP000772434"/>
    </source>
</evidence>
<protein>
    <recommendedName>
        <fullName evidence="1">Fungal-type protein kinase domain-containing protein</fullName>
    </recommendedName>
</protein>
<name>A0A9P5U5R2_9AGAR</name>
<dbReference type="EMBL" id="JADNRY010000080">
    <property type="protein sequence ID" value="KAF9066964.1"/>
    <property type="molecule type" value="Genomic_DNA"/>
</dbReference>
<proteinExistence type="predicted"/>
<evidence type="ECO:0000259" key="1">
    <source>
        <dbReference type="Pfam" id="PF17667"/>
    </source>
</evidence>
<keyword evidence="3" id="KW-1185">Reference proteome</keyword>
<organism evidence="2 3">
    <name type="scientific">Rhodocollybia butyracea</name>
    <dbReference type="NCBI Taxonomy" id="206335"/>
    <lineage>
        <taxon>Eukaryota</taxon>
        <taxon>Fungi</taxon>
        <taxon>Dikarya</taxon>
        <taxon>Basidiomycota</taxon>
        <taxon>Agaricomycotina</taxon>
        <taxon>Agaricomycetes</taxon>
        <taxon>Agaricomycetidae</taxon>
        <taxon>Agaricales</taxon>
        <taxon>Marasmiineae</taxon>
        <taxon>Omphalotaceae</taxon>
        <taxon>Rhodocollybia</taxon>
    </lineage>
</organism>
<evidence type="ECO:0000313" key="2">
    <source>
        <dbReference type="EMBL" id="KAF9066964.1"/>
    </source>
</evidence>
<sequence length="456" mass="52450">METFIELKFDEDEDGFDSDIEELESFSAVARDTRGQLITYLNAMQASQYRTHGFGVLVTGKTCRLLRHTHSGIEVTTRFNHTSRSYLATFFWRLSHASPAIRGIDGTFEPATSDKASAILNAVGKAPLEGYHREGEVYKRLHDNSVRNIPTILAEADVAGACHCCGALGPAWYFPSVGYAARQHQHYRIVLGVVGEPMSEFQSTWELNKVVLHALQAHHDAVVKAKVDHRDVSAGNIIIVRSEYVSKYHEEKEVRVYEKAVRHSTIHRCRLLKEQPEIRTFADDLESFVLVYLWCAARYAPNNMTPLSRGQALQRFDSQNIFTRITLLVVGRATAYQYKLSSQYLYHVLWKILDRYKYRYSAPSGDPEEDREAQRIKDEIEKHDWLENALSEASGNKNWEAILDRSVDQEIRLENNESARHRKSHYTEYRMIFERRMEQLDEQGPVPMEDDSDDAV</sequence>
<dbReference type="InterPro" id="IPR040976">
    <property type="entry name" value="Pkinase_fungal"/>
</dbReference>
<reference evidence="2" key="1">
    <citation type="submission" date="2020-11" db="EMBL/GenBank/DDBJ databases">
        <authorList>
            <consortium name="DOE Joint Genome Institute"/>
            <person name="Ahrendt S."/>
            <person name="Riley R."/>
            <person name="Andreopoulos W."/>
            <person name="Labutti K."/>
            <person name="Pangilinan J."/>
            <person name="Ruiz-Duenas F.J."/>
            <person name="Barrasa J.M."/>
            <person name="Sanchez-Garcia M."/>
            <person name="Camarero S."/>
            <person name="Miyauchi S."/>
            <person name="Serrano A."/>
            <person name="Linde D."/>
            <person name="Babiker R."/>
            <person name="Drula E."/>
            <person name="Ayuso-Fernandez I."/>
            <person name="Pacheco R."/>
            <person name="Padilla G."/>
            <person name="Ferreira P."/>
            <person name="Barriuso J."/>
            <person name="Kellner H."/>
            <person name="Castanera R."/>
            <person name="Alfaro M."/>
            <person name="Ramirez L."/>
            <person name="Pisabarro A.G."/>
            <person name="Kuo A."/>
            <person name="Tritt A."/>
            <person name="Lipzen A."/>
            <person name="He G."/>
            <person name="Yan M."/>
            <person name="Ng V."/>
            <person name="Cullen D."/>
            <person name="Martin F."/>
            <person name="Rosso M.-N."/>
            <person name="Henrissat B."/>
            <person name="Hibbett D."/>
            <person name="Martinez A.T."/>
            <person name="Grigoriev I.V."/>
        </authorList>
    </citation>
    <scope>NUCLEOTIDE SEQUENCE</scope>
    <source>
        <strain evidence="2">AH 40177</strain>
    </source>
</reference>
<dbReference type="Pfam" id="PF17667">
    <property type="entry name" value="Pkinase_fungal"/>
    <property type="match status" value="1"/>
</dbReference>
<dbReference type="Proteomes" id="UP000772434">
    <property type="component" value="Unassembled WGS sequence"/>
</dbReference>
<feature type="domain" description="Fungal-type protein kinase" evidence="1">
    <location>
        <begin position="184"/>
        <end position="243"/>
    </location>
</feature>
<dbReference type="AlphaFoldDB" id="A0A9P5U5R2"/>
<dbReference type="OrthoDB" id="5592585at2759"/>
<gene>
    <name evidence="2" type="ORF">BDP27DRAFT_1423392</name>
</gene>
<accession>A0A9P5U5R2</accession>